<protein>
    <recommendedName>
        <fullName evidence="3">Cytoplasmic protein</fullName>
    </recommendedName>
</protein>
<dbReference type="PATRIC" id="fig|86662.23.peg.3384"/>
<reference evidence="1 2" key="1">
    <citation type="submission" date="2016-05" db="EMBL/GenBank/DDBJ databases">
        <title>Bacillus thuringiensis and Bacillus weihenstephanensis as novel biocontrol agents of wilt causing Verticillium species.</title>
        <authorList>
            <person name="Hollensteiner J."/>
            <person name="Wemheuer F."/>
            <person name="Harting R."/>
            <person name="Kolarzyk A."/>
            <person name="Diaz-Valerio S."/>
            <person name="Poehlein A."/>
            <person name="Brzuszkiewicz E."/>
            <person name="Nesemann K."/>
            <person name="Braus-Stromeyer S."/>
            <person name="Braus G."/>
            <person name="Daniel R."/>
            <person name="Liesegang H."/>
        </authorList>
    </citation>
    <scope>NUCLEOTIDE SEQUENCE [LARGE SCALE GENOMIC DNA]</scope>
    <source>
        <strain evidence="1 2">GOE11</strain>
    </source>
</reference>
<organism evidence="1 2">
    <name type="scientific">Bacillus mycoides</name>
    <dbReference type="NCBI Taxonomy" id="1405"/>
    <lineage>
        <taxon>Bacteria</taxon>
        <taxon>Bacillati</taxon>
        <taxon>Bacillota</taxon>
        <taxon>Bacilli</taxon>
        <taxon>Bacillales</taxon>
        <taxon>Bacillaceae</taxon>
        <taxon>Bacillus</taxon>
        <taxon>Bacillus cereus group</taxon>
    </lineage>
</organism>
<proteinExistence type="predicted"/>
<sequence>MSKDTYKKSMKFKRISISEYSVEKGNEGRRTRKVATGMKYGENTKLVEEVIEYIQKRSLFDRDDIKLHQLLHDIEMIHDFDKAQELAWSQDLDVTQIVWDDMKSDESAKLLEGTYNPNMESKKDMLYEVFADNYNYYQEFISIDHINILEEVERDLEMCALNRLVNGKVDNFYEKVFKVYKMGGWPCGWKGEYMEGKMIVYLPNEK</sequence>
<comment type="caution">
    <text evidence="1">The sequence shown here is derived from an EMBL/GenBank/DDBJ whole genome shotgun (WGS) entry which is preliminary data.</text>
</comment>
<accession>A0A1E8BMZ5</accession>
<dbReference type="AlphaFoldDB" id="A0A1E8BMZ5"/>
<evidence type="ECO:0000313" key="1">
    <source>
        <dbReference type="EMBL" id="OFD92523.1"/>
    </source>
</evidence>
<evidence type="ECO:0000313" key="2">
    <source>
        <dbReference type="Proteomes" id="UP000175835"/>
    </source>
</evidence>
<name>A0A1E8BMZ5_BACMY</name>
<gene>
    <name evidence="1" type="ORF">BWGOE11_32670</name>
</gene>
<evidence type="ECO:0008006" key="3">
    <source>
        <dbReference type="Google" id="ProtNLM"/>
    </source>
</evidence>
<dbReference type="EMBL" id="LXLX01000034">
    <property type="protein sequence ID" value="OFD92523.1"/>
    <property type="molecule type" value="Genomic_DNA"/>
</dbReference>
<dbReference type="RefSeq" id="WP_002110791.1">
    <property type="nucleotide sequence ID" value="NZ_FMJF01000028.1"/>
</dbReference>
<dbReference type="Proteomes" id="UP000175835">
    <property type="component" value="Unassembled WGS sequence"/>
</dbReference>